<evidence type="ECO:0000256" key="2">
    <source>
        <dbReference type="SAM" id="SignalP"/>
    </source>
</evidence>
<organism evidence="3 4">
    <name type="scientific">Pseudozyma flocculosa</name>
    <dbReference type="NCBI Taxonomy" id="84751"/>
    <lineage>
        <taxon>Eukaryota</taxon>
        <taxon>Fungi</taxon>
        <taxon>Dikarya</taxon>
        <taxon>Basidiomycota</taxon>
        <taxon>Ustilaginomycotina</taxon>
        <taxon>Ustilaginomycetes</taxon>
        <taxon>Ustilaginales</taxon>
        <taxon>Ustilaginaceae</taxon>
        <taxon>Pseudozyma</taxon>
    </lineage>
</organism>
<proteinExistence type="predicted"/>
<protein>
    <recommendedName>
        <fullName evidence="5">Secreted protein</fullName>
    </recommendedName>
</protein>
<evidence type="ECO:0008006" key="5">
    <source>
        <dbReference type="Google" id="ProtNLM"/>
    </source>
</evidence>
<dbReference type="EMBL" id="OOIP01000016">
    <property type="protein sequence ID" value="SPO39821.1"/>
    <property type="molecule type" value="Genomic_DNA"/>
</dbReference>
<dbReference type="Proteomes" id="UP000323386">
    <property type="component" value="Unassembled WGS sequence"/>
</dbReference>
<evidence type="ECO:0000313" key="4">
    <source>
        <dbReference type="Proteomes" id="UP000323386"/>
    </source>
</evidence>
<evidence type="ECO:0000313" key="3">
    <source>
        <dbReference type="EMBL" id="SPO39821.1"/>
    </source>
</evidence>
<name>A0A5C3F8X8_9BASI</name>
<accession>A0A5C3F8X8</accession>
<gene>
    <name evidence="3" type="ORF">PSFLO_05302</name>
</gene>
<evidence type="ECO:0000256" key="1">
    <source>
        <dbReference type="SAM" id="MobiDB-lite"/>
    </source>
</evidence>
<reference evidence="3 4" key="1">
    <citation type="submission" date="2018-03" db="EMBL/GenBank/DDBJ databases">
        <authorList>
            <person name="Guldener U."/>
        </authorList>
    </citation>
    <scope>NUCLEOTIDE SEQUENCE [LARGE SCALE GENOMIC DNA]</scope>
    <source>
        <strain evidence="3 4">DAOM196992</strain>
    </source>
</reference>
<feature type="signal peptide" evidence="2">
    <location>
        <begin position="1"/>
        <end position="27"/>
    </location>
</feature>
<keyword evidence="4" id="KW-1185">Reference proteome</keyword>
<feature type="region of interest" description="Disordered" evidence="1">
    <location>
        <begin position="31"/>
        <end position="64"/>
    </location>
</feature>
<feature type="chain" id="PRO_5023016975" description="Secreted protein" evidence="2">
    <location>
        <begin position="28"/>
        <end position="93"/>
    </location>
</feature>
<sequence>MAHARDQFGPTSILILILLARCSPVAAGVAAAAAEEEKEGKHGDQGPDDEENWPSSERAQEKGKAVAACWKPAALAASTASAEHLASPRRTRG</sequence>
<keyword evidence="2" id="KW-0732">Signal</keyword>
<dbReference type="AlphaFoldDB" id="A0A5C3F8X8"/>